<organism evidence="2 3">
    <name type="scientific">Hydromonas duriensis</name>
    <dbReference type="NCBI Taxonomy" id="1527608"/>
    <lineage>
        <taxon>Bacteria</taxon>
        <taxon>Pseudomonadati</taxon>
        <taxon>Pseudomonadota</taxon>
        <taxon>Betaproteobacteria</taxon>
        <taxon>Burkholderiales</taxon>
        <taxon>Burkholderiaceae</taxon>
        <taxon>Hydromonas</taxon>
    </lineage>
</organism>
<comment type="caution">
    <text evidence="2">The sequence shown here is derived from an EMBL/GenBank/DDBJ whole genome shotgun (WGS) entry which is preliminary data.</text>
</comment>
<gene>
    <name evidence="2" type="ORF">DFR44_12315</name>
</gene>
<feature type="signal peptide" evidence="1">
    <location>
        <begin position="1"/>
        <end position="28"/>
    </location>
</feature>
<proteinExistence type="predicted"/>
<sequence>MNHRTRHFIQYSALALAVTAGVWSLAQAQSIEPATAAPALATDLMGRTYPITETDALVAIQNRLNALQQSGELERMSNQIKANIEGHILEPQPIEGIVTVTQNAVRYFDPTWVLPEDLYDDAGHVMAAKGTKVNPLDVMPVHKKLFFFDGRDRAQVDMAKKLAVQYGADFTPILTAGSWVDLSNEMQQAVYFDQMGKMTQRMSITAVPALVAQEGKLMRIEEIKP</sequence>
<evidence type="ECO:0000313" key="3">
    <source>
        <dbReference type="Proteomes" id="UP000294480"/>
    </source>
</evidence>
<dbReference type="OrthoDB" id="6625590at2"/>
<keyword evidence="3" id="KW-1185">Reference proteome</keyword>
<name>A0A4V3DJL0_9BURK</name>
<dbReference type="AlphaFoldDB" id="A0A4V3DJL0"/>
<reference evidence="2 3" key="1">
    <citation type="submission" date="2019-03" db="EMBL/GenBank/DDBJ databases">
        <title>Genomic Encyclopedia of Type Strains, Phase IV (KMG-IV): sequencing the most valuable type-strain genomes for metagenomic binning, comparative biology and taxonomic classification.</title>
        <authorList>
            <person name="Goeker M."/>
        </authorList>
    </citation>
    <scope>NUCLEOTIDE SEQUENCE [LARGE SCALE GENOMIC DNA]</scope>
    <source>
        <strain evidence="2 3">DSM 102852</strain>
    </source>
</reference>
<dbReference type="NCBIfam" id="TIGR02743">
    <property type="entry name" value="TraW"/>
    <property type="match status" value="1"/>
</dbReference>
<dbReference type="EMBL" id="SNZE01000023">
    <property type="protein sequence ID" value="TDR30291.1"/>
    <property type="molecule type" value="Genomic_DNA"/>
</dbReference>
<dbReference type="Proteomes" id="UP000294480">
    <property type="component" value="Unassembled WGS sequence"/>
</dbReference>
<dbReference type="InterPro" id="IPR014114">
    <property type="entry name" value="TraW"/>
</dbReference>
<protein>
    <submittedName>
        <fullName evidence="2">Conjugal transfer pilus assembly protein TraW</fullName>
    </submittedName>
</protein>
<feature type="chain" id="PRO_5020759029" evidence="1">
    <location>
        <begin position="29"/>
        <end position="225"/>
    </location>
</feature>
<evidence type="ECO:0000256" key="1">
    <source>
        <dbReference type="SAM" id="SignalP"/>
    </source>
</evidence>
<evidence type="ECO:0000313" key="2">
    <source>
        <dbReference type="EMBL" id="TDR30291.1"/>
    </source>
</evidence>
<dbReference type="RefSeq" id="WP_133621272.1">
    <property type="nucleotide sequence ID" value="NZ_SNZE01000023.1"/>
</dbReference>
<keyword evidence="1" id="KW-0732">Signal</keyword>
<accession>A0A4V3DJL0</accession>